<dbReference type="InterPro" id="IPR000073">
    <property type="entry name" value="AB_hydrolase_1"/>
</dbReference>
<dbReference type="GO" id="GO:0003824">
    <property type="term" value="F:catalytic activity"/>
    <property type="evidence" value="ECO:0007669"/>
    <property type="project" value="InterPro"/>
</dbReference>
<dbReference type="EMBL" id="JAXIOK010000019">
    <property type="protein sequence ID" value="KAK4747860.1"/>
    <property type="molecule type" value="Genomic_DNA"/>
</dbReference>
<name>A0AAN7GK31_9MYRT</name>
<comment type="caution">
    <text evidence="2">The sequence shown here is derived from an EMBL/GenBank/DDBJ whole genome shotgun (WGS) entry which is preliminary data.</text>
</comment>
<gene>
    <name evidence="2" type="ORF">SAY87_014446</name>
</gene>
<dbReference type="Pfam" id="PF00561">
    <property type="entry name" value="Abhydrolase_1"/>
    <property type="match status" value="2"/>
</dbReference>
<proteinExistence type="predicted"/>
<feature type="domain" description="AB hydrolase-1" evidence="1">
    <location>
        <begin position="232"/>
        <end position="285"/>
    </location>
</feature>
<dbReference type="PRINTS" id="PR00412">
    <property type="entry name" value="EPOXHYDRLASE"/>
</dbReference>
<reference evidence="2 3" key="1">
    <citation type="journal article" date="2023" name="Hortic Res">
        <title>Pangenome of water caltrop reveals structural variations and asymmetric subgenome divergence after allopolyploidization.</title>
        <authorList>
            <person name="Zhang X."/>
            <person name="Chen Y."/>
            <person name="Wang L."/>
            <person name="Yuan Y."/>
            <person name="Fang M."/>
            <person name="Shi L."/>
            <person name="Lu R."/>
            <person name="Comes H.P."/>
            <person name="Ma Y."/>
            <person name="Chen Y."/>
            <person name="Huang G."/>
            <person name="Zhou Y."/>
            <person name="Zheng Z."/>
            <person name="Qiu Y."/>
        </authorList>
    </citation>
    <scope>NUCLEOTIDE SEQUENCE [LARGE SCALE GENOMIC DNA]</scope>
    <source>
        <tissue evidence="2">Roots</tissue>
    </source>
</reference>
<dbReference type="SUPFAM" id="SSF53474">
    <property type="entry name" value="alpha/beta-Hydrolases"/>
    <property type="match status" value="1"/>
</dbReference>
<protein>
    <recommendedName>
        <fullName evidence="1">AB hydrolase-1 domain-containing protein</fullName>
    </recommendedName>
</protein>
<keyword evidence="3" id="KW-1185">Reference proteome</keyword>
<dbReference type="Proteomes" id="UP001345219">
    <property type="component" value="Chromosome 12"/>
</dbReference>
<dbReference type="PANTHER" id="PTHR43139:SF7">
    <property type="entry name" value="ALPHA_BETA-HYDROLASES SUPERFAMILY PROTEIN"/>
    <property type="match status" value="1"/>
</dbReference>
<dbReference type="PANTHER" id="PTHR43139">
    <property type="entry name" value="SI:DKEY-122A22.2"/>
    <property type="match status" value="1"/>
</dbReference>
<dbReference type="AlphaFoldDB" id="A0AAN7GK31"/>
<dbReference type="InterPro" id="IPR000639">
    <property type="entry name" value="Epox_hydrolase-like"/>
</dbReference>
<feature type="domain" description="AB hydrolase-1" evidence="1">
    <location>
        <begin position="50"/>
        <end position="153"/>
    </location>
</feature>
<sequence length="298" mass="34133">MLTCFSFTANRDRMYRYWFANSGLRSVTTELGEGTVMHCWIPKIHRASRPSLILVHGFGANAMWQFAGHIRHFTPHFNVYVPDVVFFGQSFTARSERTEAFQARCLMRLMEVHGISRASMVGVSYGGFVVYSLAEQFPDSVERLVLCCAGVCLEEKDLEEGLFAVSSLEDAVDILLPQRPEKLRQLMKMSFVKPARGIPSCFLSDFIRVMCSDHVHEKEELITSLLKDRKLSNLPRINHPTLILWGEQDQIFPVELALRLQRHIGENAQMVTVKNAGHAINLEKPHEFVKHLKHFFIQ</sequence>
<organism evidence="2 3">
    <name type="scientific">Trapa incisa</name>
    <dbReference type="NCBI Taxonomy" id="236973"/>
    <lineage>
        <taxon>Eukaryota</taxon>
        <taxon>Viridiplantae</taxon>
        <taxon>Streptophyta</taxon>
        <taxon>Embryophyta</taxon>
        <taxon>Tracheophyta</taxon>
        <taxon>Spermatophyta</taxon>
        <taxon>Magnoliopsida</taxon>
        <taxon>eudicotyledons</taxon>
        <taxon>Gunneridae</taxon>
        <taxon>Pentapetalae</taxon>
        <taxon>rosids</taxon>
        <taxon>malvids</taxon>
        <taxon>Myrtales</taxon>
        <taxon>Lythraceae</taxon>
        <taxon>Trapa</taxon>
    </lineage>
</organism>
<dbReference type="InterPro" id="IPR052370">
    <property type="entry name" value="Meta-cleavage_hydrolase"/>
</dbReference>
<dbReference type="PRINTS" id="PR00111">
    <property type="entry name" value="ABHYDROLASE"/>
</dbReference>
<evidence type="ECO:0000313" key="3">
    <source>
        <dbReference type="Proteomes" id="UP001345219"/>
    </source>
</evidence>
<evidence type="ECO:0000259" key="1">
    <source>
        <dbReference type="Pfam" id="PF00561"/>
    </source>
</evidence>
<dbReference type="InterPro" id="IPR029058">
    <property type="entry name" value="AB_hydrolase_fold"/>
</dbReference>
<dbReference type="Gene3D" id="3.40.50.1820">
    <property type="entry name" value="alpha/beta hydrolase"/>
    <property type="match status" value="1"/>
</dbReference>
<evidence type="ECO:0000313" key="2">
    <source>
        <dbReference type="EMBL" id="KAK4747860.1"/>
    </source>
</evidence>
<accession>A0AAN7GK31</accession>